<dbReference type="STRING" id="1770053.SAMN05216551_1261"/>
<dbReference type="PROSITE" id="PS50111">
    <property type="entry name" value="CHEMOTAXIS_TRANSDUC_2"/>
    <property type="match status" value="1"/>
</dbReference>
<dbReference type="GO" id="GO:0004888">
    <property type="term" value="F:transmembrane signaling receptor activity"/>
    <property type="evidence" value="ECO:0007669"/>
    <property type="project" value="TreeGrafter"/>
</dbReference>
<organism evidence="7 8">
    <name type="scientific">Chitinasiproducens palmae</name>
    <dbReference type="NCBI Taxonomy" id="1770053"/>
    <lineage>
        <taxon>Bacteria</taxon>
        <taxon>Pseudomonadati</taxon>
        <taxon>Pseudomonadota</taxon>
        <taxon>Betaproteobacteria</taxon>
        <taxon>Burkholderiales</taxon>
        <taxon>Burkholderiaceae</taxon>
        <taxon>Chitinasiproducens</taxon>
    </lineage>
</organism>
<dbReference type="GO" id="GO:0005886">
    <property type="term" value="C:plasma membrane"/>
    <property type="evidence" value="ECO:0007669"/>
    <property type="project" value="TreeGrafter"/>
</dbReference>
<gene>
    <name evidence="7" type="ORF">SAMN05216551_1261</name>
</gene>
<dbReference type="GO" id="GO:0007165">
    <property type="term" value="P:signal transduction"/>
    <property type="evidence" value="ECO:0007669"/>
    <property type="project" value="UniProtKB-KW"/>
</dbReference>
<dbReference type="RefSeq" id="WP_235838095.1">
    <property type="nucleotide sequence ID" value="NZ_FNLO01000026.1"/>
</dbReference>
<keyword evidence="8" id="KW-1185">Reference proteome</keyword>
<feature type="coiled-coil region" evidence="4">
    <location>
        <begin position="74"/>
        <end position="112"/>
    </location>
</feature>
<dbReference type="GO" id="GO:0006935">
    <property type="term" value="P:chemotaxis"/>
    <property type="evidence" value="ECO:0007669"/>
    <property type="project" value="TreeGrafter"/>
</dbReference>
<dbReference type="SUPFAM" id="SSF58104">
    <property type="entry name" value="Methyl-accepting chemotaxis protein (MCP) signaling domain"/>
    <property type="match status" value="1"/>
</dbReference>
<evidence type="ECO:0000256" key="4">
    <source>
        <dbReference type="SAM" id="Coils"/>
    </source>
</evidence>
<name>A0A1H2PYA3_9BURK</name>
<dbReference type="PANTHER" id="PTHR43531">
    <property type="entry name" value="PROTEIN ICFG"/>
    <property type="match status" value="1"/>
</dbReference>
<evidence type="ECO:0000256" key="1">
    <source>
        <dbReference type="ARBA" id="ARBA00022481"/>
    </source>
</evidence>
<feature type="non-terminal residue" evidence="7">
    <location>
        <position position="1"/>
    </location>
</feature>
<dbReference type="Proteomes" id="UP000243719">
    <property type="component" value="Unassembled WGS sequence"/>
</dbReference>
<evidence type="ECO:0000256" key="2">
    <source>
        <dbReference type="ARBA" id="ARBA00029447"/>
    </source>
</evidence>
<evidence type="ECO:0000256" key="5">
    <source>
        <dbReference type="SAM" id="MobiDB-lite"/>
    </source>
</evidence>
<dbReference type="AlphaFoldDB" id="A0A1H2PYA3"/>
<keyword evidence="3" id="KW-0807">Transducer</keyword>
<accession>A0A1H2PYA3</accession>
<dbReference type="Pfam" id="PF00015">
    <property type="entry name" value="MCPsignal"/>
    <property type="match status" value="1"/>
</dbReference>
<evidence type="ECO:0000256" key="3">
    <source>
        <dbReference type="PROSITE-ProRule" id="PRU00284"/>
    </source>
</evidence>
<dbReference type="InterPro" id="IPR004089">
    <property type="entry name" value="MCPsignal_dom"/>
</dbReference>
<keyword evidence="1" id="KW-0488">Methylation</keyword>
<evidence type="ECO:0000259" key="6">
    <source>
        <dbReference type="PROSITE" id="PS50111"/>
    </source>
</evidence>
<protein>
    <submittedName>
        <fullName evidence="7">Methyl-accepting chemotaxis protein (MCP) signalling domain-containing protein</fullName>
    </submittedName>
</protein>
<proteinExistence type="inferred from homology"/>
<comment type="similarity">
    <text evidence="2">Belongs to the methyl-accepting chemotaxis (MCP) protein family.</text>
</comment>
<keyword evidence="4" id="KW-0175">Coiled coil</keyword>
<dbReference type="PANTHER" id="PTHR43531:SF14">
    <property type="entry name" value="METHYL-ACCEPTING CHEMOTAXIS PROTEIN I-RELATED"/>
    <property type="match status" value="1"/>
</dbReference>
<feature type="region of interest" description="Disordered" evidence="5">
    <location>
        <begin position="128"/>
        <end position="152"/>
    </location>
</feature>
<feature type="domain" description="Methyl-accepting transducer" evidence="6">
    <location>
        <begin position="1"/>
        <end position="103"/>
    </location>
</feature>
<dbReference type="Gene3D" id="1.10.287.950">
    <property type="entry name" value="Methyl-accepting chemotaxis protein"/>
    <property type="match status" value="1"/>
</dbReference>
<sequence>AGEVRTLAQRSATAAKEIKGLIGESGQRIEAGQALVERAGQTMQEIVQAVARVTDIMGEISAASEEQSGGIEQVNRAITQMDEVTQQNAALVEEAAAAAASLEAQADALAAAMAVFLIEGRQAQLEVQAGPRHSETADTPAGAWLPSSMAVA</sequence>
<dbReference type="InterPro" id="IPR051310">
    <property type="entry name" value="MCP_chemotaxis"/>
</dbReference>
<reference evidence="8" key="1">
    <citation type="submission" date="2016-09" db="EMBL/GenBank/DDBJ databases">
        <authorList>
            <person name="Varghese N."/>
            <person name="Submissions S."/>
        </authorList>
    </citation>
    <scope>NUCLEOTIDE SEQUENCE [LARGE SCALE GENOMIC DNA]</scope>
    <source>
        <strain evidence="8">JS23</strain>
    </source>
</reference>
<evidence type="ECO:0000313" key="7">
    <source>
        <dbReference type="EMBL" id="SDV51701.1"/>
    </source>
</evidence>
<dbReference type="EMBL" id="FNLO01000026">
    <property type="protein sequence ID" value="SDV51701.1"/>
    <property type="molecule type" value="Genomic_DNA"/>
</dbReference>
<evidence type="ECO:0000313" key="8">
    <source>
        <dbReference type="Proteomes" id="UP000243719"/>
    </source>
</evidence>